<dbReference type="WBParaSite" id="BTMF_0001179001-mRNA-1">
    <property type="protein sequence ID" value="BTMF_0001179001-mRNA-1"/>
    <property type="gene ID" value="BTMF_0001179001"/>
</dbReference>
<evidence type="ECO:0000256" key="2">
    <source>
        <dbReference type="ARBA" id="ARBA00010878"/>
    </source>
</evidence>
<dbReference type="PANTHER" id="PTHR12928:SF0">
    <property type="entry name" value="FSHD REGION GENE 1"/>
    <property type="match status" value="1"/>
</dbReference>
<protein>
    <submittedName>
        <fullName evidence="7">Altered inheritance of mitochondria protein 24, mitochondrial</fullName>
    </submittedName>
</protein>
<evidence type="ECO:0000256" key="1">
    <source>
        <dbReference type="ARBA" id="ARBA00004604"/>
    </source>
</evidence>
<dbReference type="InterPro" id="IPR008999">
    <property type="entry name" value="Actin-crosslinking"/>
</dbReference>
<comment type="similarity">
    <text evidence="2">Belongs to the FRG1 family.</text>
</comment>
<dbReference type="EMBL" id="UZAG01017181">
    <property type="protein sequence ID" value="VDO33305.1"/>
    <property type="molecule type" value="Genomic_DNA"/>
</dbReference>
<evidence type="ECO:0000313" key="7">
    <source>
        <dbReference type="WBParaSite" id="BTMF_0001179001-mRNA-1"/>
    </source>
</evidence>
<dbReference type="CDD" id="cd23338">
    <property type="entry name" value="beta-trefoil_FSCN_FRG1"/>
    <property type="match status" value="1"/>
</dbReference>
<dbReference type="PANTHER" id="PTHR12928">
    <property type="entry name" value="FRG1 PROTEIN"/>
    <property type="match status" value="1"/>
</dbReference>
<evidence type="ECO:0000256" key="4">
    <source>
        <dbReference type="SAM" id="MobiDB-lite"/>
    </source>
</evidence>
<dbReference type="Gene3D" id="2.80.10.50">
    <property type="match status" value="1"/>
</dbReference>
<dbReference type="Proteomes" id="UP000280834">
    <property type="component" value="Unassembled WGS sequence"/>
</dbReference>
<keyword evidence="6" id="KW-1185">Reference proteome</keyword>
<reference evidence="5 6" key="2">
    <citation type="submission" date="2018-11" db="EMBL/GenBank/DDBJ databases">
        <authorList>
            <consortium name="Pathogen Informatics"/>
        </authorList>
    </citation>
    <scope>NUCLEOTIDE SEQUENCE [LARGE SCALE GENOMIC DNA]</scope>
</reference>
<accession>A0A0R3QVN2</accession>
<feature type="region of interest" description="Disordered" evidence="4">
    <location>
        <begin position="102"/>
        <end position="121"/>
    </location>
</feature>
<dbReference type="SUPFAM" id="SSF50405">
    <property type="entry name" value="Actin-crosslinking proteins"/>
    <property type="match status" value="1"/>
</dbReference>
<dbReference type="GO" id="GO:0071013">
    <property type="term" value="C:catalytic step 2 spliceosome"/>
    <property type="evidence" value="ECO:0007669"/>
    <property type="project" value="TreeGrafter"/>
</dbReference>
<organism evidence="7">
    <name type="scientific">Brugia timori</name>
    <dbReference type="NCBI Taxonomy" id="42155"/>
    <lineage>
        <taxon>Eukaryota</taxon>
        <taxon>Metazoa</taxon>
        <taxon>Ecdysozoa</taxon>
        <taxon>Nematoda</taxon>
        <taxon>Chromadorea</taxon>
        <taxon>Rhabditida</taxon>
        <taxon>Spirurina</taxon>
        <taxon>Spiruromorpha</taxon>
        <taxon>Filarioidea</taxon>
        <taxon>Onchocercidae</taxon>
        <taxon>Brugia</taxon>
    </lineage>
</organism>
<gene>
    <name evidence="5" type="ORF">BTMF_LOCUS9818</name>
</gene>
<sequence length="369" mass="41605">MKRTIFIFNTIWTRTDSFSSRSPYPGTALCRQYHPRQATTSVVQARITDIKAIKTQLCYTDQSSQIKRRFTKGMNSRSDAYHAVKRGPIKLKGNKSLFSNKSKKKKKFGESDGTPTNPDVEIHGGWRSIENETDLRGGINICIECDTTPGTYLAAMDNGRFTIGGPHLAGEGPNPEEMLTLIKTPDDVLISMKTGFGKYVGVDSEGNLIATADAIGTRERMIVVFQEGKTAIQSASNNLFLSMKPDAEGYIRVTSRKAEVDEMIKLRTDSKKEGPVDWRSEEDRKSAAECETSYVKMYQHSKVAVKGKYININLDDKESVRRAQQEGNLHELLLERRNFLHTLYMHTEVYKPLIKLIEVSVDELTSYQV</sequence>
<dbReference type="InterPro" id="IPR010414">
    <property type="entry name" value="FRG1"/>
</dbReference>
<evidence type="ECO:0000256" key="3">
    <source>
        <dbReference type="ARBA" id="ARBA00023242"/>
    </source>
</evidence>
<comment type="subcellular location">
    <subcellularLocation>
        <location evidence="1">Nucleus</location>
        <location evidence="1">Nucleolus</location>
    </subcellularLocation>
</comment>
<dbReference type="GO" id="GO:0055120">
    <property type="term" value="C:striated muscle dense body"/>
    <property type="evidence" value="ECO:0007669"/>
    <property type="project" value="TreeGrafter"/>
</dbReference>
<evidence type="ECO:0000313" key="6">
    <source>
        <dbReference type="Proteomes" id="UP000280834"/>
    </source>
</evidence>
<dbReference type="GO" id="GO:0051015">
    <property type="term" value="F:actin filament binding"/>
    <property type="evidence" value="ECO:0007669"/>
    <property type="project" value="TreeGrafter"/>
</dbReference>
<dbReference type="STRING" id="42155.A0A0R3QVN2"/>
<name>A0A0R3QVN2_9BILA</name>
<proteinExistence type="inferred from homology"/>
<keyword evidence="3" id="KW-0539">Nucleus</keyword>
<reference evidence="7" key="1">
    <citation type="submission" date="2017-02" db="UniProtKB">
        <authorList>
            <consortium name="WormBaseParasite"/>
        </authorList>
    </citation>
    <scope>IDENTIFICATION</scope>
</reference>
<evidence type="ECO:0000313" key="5">
    <source>
        <dbReference type="EMBL" id="VDO33305.1"/>
    </source>
</evidence>
<dbReference type="Pfam" id="PF06229">
    <property type="entry name" value="FRG1"/>
    <property type="match status" value="1"/>
</dbReference>
<dbReference type="GO" id="GO:0005730">
    <property type="term" value="C:nucleolus"/>
    <property type="evidence" value="ECO:0007669"/>
    <property type="project" value="UniProtKB-SubCell"/>
</dbReference>
<dbReference type="AlphaFoldDB" id="A0A0R3QVN2"/>